<evidence type="ECO:0000256" key="1">
    <source>
        <dbReference type="SAM" id="MobiDB-lite"/>
    </source>
</evidence>
<feature type="region of interest" description="Disordered" evidence="1">
    <location>
        <begin position="307"/>
        <end position="329"/>
    </location>
</feature>
<organism evidence="2 3">
    <name type="scientific">Rhodotorula toruloides</name>
    <name type="common">Yeast</name>
    <name type="synonym">Rhodosporidium toruloides</name>
    <dbReference type="NCBI Taxonomy" id="5286"/>
    <lineage>
        <taxon>Eukaryota</taxon>
        <taxon>Fungi</taxon>
        <taxon>Dikarya</taxon>
        <taxon>Basidiomycota</taxon>
        <taxon>Pucciniomycotina</taxon>
        <taxon>Microbotryomycetes</taxon>
        <taxon>Sporidiobolales</taxon>
        <taxon>Sporidiobolaceae</taxon>
        <taxon>Rhodotorula</taxon>
    </lineage>
</organism>
<proteinExistence type="predicted"/>
<dbReference type="AlphaFoldDB" id="A0A511KTB7"/>
<dbReference type="Proteomes" id="UP000321518">
    <property type="component" value="Unassembled WGS sequence"/>
</dbReference>
<evidence type="ECO:0000313" key="2">
    <source>
        <dbReference type="EMBL" id="GEM12794.1"/>
    </source>
</evidence>
<protein>
    <submittedName>
        <fullName evidence="2">Uncharacterized protein</fullName>
    </submittedName>
</protein>
<dbReference type="OrthoDB" id="10494290at2759"/>
<gene>
    <name evidence="2" type="ORF">Rt10032_c26g6811</name>
</gene>
<evidence type="ECO:0000313" key="3">
    <source>
        <dbReference type="Proteomes" id="UP000321518"/>
    </source>
</evidence>
<name>A0A511KTB7_RHOTO</name>
<comment type="caution">
    <text evidence="2">The sequence shown here is derived from an EMBL/GenBank/DDBJ whole genome shotgun (WGS) entry which is preliminary data.</text>
</comment>
<dbReference type="EMBL" id="BJWK01000026">
    <property type="protein sequence ID" value="GEM12794.1"/>
    <property type="molecule type" value="Genomic_DNA"/>
</dbReference>
<accession>A0A511KTB7</accession>
<sequence>MSDDPYTAGARPSGSSAHVLRHRVSHAARDLWKPSGITDRDAISLEEFHTIVRKFSVPKWIKGTEELAWKTAFFNFKTKLTALFPATTAGSHEWKKLLFRYDEPAGPDQRWPDMREFDNGRWKSHKRTGQLWLLVQLTEDLWMIEDNEEEDLTRPNHLDGLVDPLREVKHALLGVRAIFVLRHNFSKAPKMGYNFDDFRDLLDSISAPVHHNGQVLGADDIEELEAAVKKYKDEAMSKICSAARWHELGVMVRQADTSVLGTFYIAITVRNNKTSIESGRWDAPTIIENVKLLSGYIDVIREVSDSLPRAPGDPTSAPGSHRAGRALPSLDIQKVLQELREQRSRSSSPA</sequence>
<reference evidence="2 3" key="1">
    <citation type="submission" date="2019-07" db="EMBL/GenBank/DDBJ databases">
        <title>Rhodotorula toruloides NBRC10032 genome sequencing.</title>
        <authorList>
            <person name="Shida Y."/>
            <person name="Takaku H."/>
            <person name="Ogasawara W."/>
            <person name="Mori K."/>
        </authorList>
    </citation>
    <scope>NUCLEOTIDE SEQUENCE [LARGE SCALE GENOMIC DNA]</scope>
    <source>
        <strain evidence="2 3">NBRC10032</strain>
    </source>
</reference>